<sequence length="284" mass="30799">MNPSKERHLEFNAGSRGQWDGFAGHRERVTQLLAAGGRPGESRLCVLGAGNCNDLDLPTLLKAHGNVYLVDLDHDALAQGAERQGVAVHPALHRLGGIDLTGMIDDLANWSATTSIGLRELVSLVEEPTRLVVPNLPGPFDLVASTCLLSPLVGNAFHSVGESHPQFMAIVQSIRAGHLRLLSRLTAPGGTALLITDIVSSETLPALPTVADSALPDLMNAIVRERNYFHGVNPDVLWAAFEEDPVLRALVTERESLAPWRWKLHARLYLVWAIRSKVAPGLLR</sequence>
<protein>
    <recommendedName>
        <fullName evidence="3">Class I SAM-dependent methyltransferase</fullName>
    </recommendedName>
</protein>
<dbReference type="SUPFAM" id="SSF53335">
    <property type="entry name" value="S-adenosyl-L-methionine-dependent methyltransferases"/>
    <property type="match status" value="1"/>
</dbReference>
<organism evidence="1 2">
    <name type="scientific">Singulisphaera acidiphila (strain ATCC BAA-1392 / DSM 18658 / VKM B-2454 / MOB10)</name>
    <dbReference type="NCBI Taxonomy" id="886293"/>
    <lineage>
        <taxon>Bacteria</taxon>
        <taxon>Pseudomonadati</taxon>
        <taxon>Planctomycetota</taxon>
        <taxon>Planctomycetia</taxon>
        <taxon>Isosphaerales</taxon>
        <taxon>Isosphaeraceae</taxon>
        <taxon>Singulisphaera</taxon>
    </lineage>
</organism>
<dbReference type="Proteomes" id="UP000010798">
    <property type="component" value="Chromosome"/>
</dbReference>
<gene>
    <name evidence="1" type="ordered locus">Sinac_4594</name>
</gene>
<dbReference type="RefSeq" id="WP_015247888.1">
    <property type="nucleotide sequence ID" value="NC_019892.1"/>
</dbReference>
<evidence type="ECO:0000313" key="2">
    <source>
        <dbReference type="Proteomes" id="UP000010798"/>
    </source>
</evidence>
<name>L0DHN1_SINAD</name>
<dbReference type="eggNOG" id="ENOG502ZCCW">
    <property type="taxonomic scope" value="Bacteria"/>
</dbReference>
<dbReference type="AlphaFoldDB" id="L0DHN1"/>
<keyword evidence="2" id="KW-1185">Reference proteome</keyword>
<proteinExistence type="predicted"/>
<dbReference type="Gene3D" id="3.40.50.150">
    <property type="entry name" value="Vaccinia Virus protein VP39"/>
    <property type="match status" value="1"/>
</dbReference>
<dbReference type="EMBL" id="CP003364">
    <property type="protein sequence ID" value="AGA28772.1"/>
    <property type="molecule type" value="Genomic_DNA"/>
</dbReference>
<dbReference type="InterPro" id="IPR029063">
    <property type="entry name" value="SAM-dependent_MTases_sf"/>
</dbReference>
<dbReference type="HOGENOM" id="CLU_1006941_0_0_0"/>
<evidence type="ECO:0008006" key="3">
    <source>
        <dbReference type="Google" id="ProtNLM"/>
    </source>
</evidence>
<dbReference type="OrthoDB" id="2029026at2"/>
<accession>L0DHN1</accession>
<reference evidence="1 2" key="1">
    <citation type="submission" date="2012-02" db="EMBL/GenBank/DDBJ databases">
        <title>Complete sequence of chromosome of Singulisphaera acidiphila DSM 18658.</title>
        <authorList>
            <consortium name="US DOE Joint Genome Institute (JGI-PGF)"/>
            <person name="Lucas S."/>
            <person name="Copeland A."/>
            <person name="Lapidus A."/>
            <person name="Glavina del Rio T."/>
            <person name="Dalin E."/>
            <person name="Tice H."/>
            <person name="Bruce D."/>
            <person name="Goodwin L."/>
            <person name="Pitluck S."/>
            <person name="Peters L."/>
            <person name="Ovchinnikova G."/>
            <person name="Chertkov O."/>
            <person name="Kyrpides N."/>
            <person name="Mavromatis K."/>
            <person name="Ivanova N."/>
            <person name="Brettin T."/>
            <person name="Detter J.C."/>
            <person name="Han C."/>
            <person name="Larimer F."/>
            <person name="Land M."/>
            <person name="Hauser L."/>
            <person name="Markowitz V."/>
            <person name="Cheng J.-F."/>
            <person name="Hugenholtz P."/>
            <person name="Woyke T."/>
            <person name="Wu D."/>
            <person name="Tindall B."/>
            <person name="Pomrenke H."/>
            <person name="Brambilla E."/>
            <person name="Klenk H.-P."/>
            <person name="Eisen J.A."/>
        </authorList>
    </citation>
    <scope>NUCLEOTIDE SEQUENCE [LARGE SCALE GENOMIC DNA]</scope>
    <source>
        <strain evidence="2">ATCC BAA-1392 / DSM 18658 / VKM B-2454 / MOB10</strain>
    </source>
</reference>
<evidence type="ECO:0000313" key="1">
    <source>
        <dbReference type="EMBL" id="AGA28772.1"/>
    </source>
</evidence>
<dbReference type="KEGG" id="saci:Sinac_4594"/>